<dbReference type="EMBL" id="JAKUCV010001765">
    <property type="protein sequence ID" value="KAJ4845121.1"/>
    <property type="molecule type" value="Genomic_DNA"/>
</dbReference>
<feature type="transmembrane region" description="Helical" evidence="1">
    <location>
        <begin position="323"/>
        <end position="346"/>
    </location>
</feature>
<protein>
    <recommendedName>
        <fullName evidence="2">Heparan-alpha-glucosaminide N-acetyltransferase catalytic domain-containing protein</fullName>
    </recommendedName>
</protein>
<keyword evidence="1" id="KW-0812">Transmembrane</keyword>
<dbReference type="InterPro" id="IPR012429">
    <property type="entry name" value="HGSNAT_cat"/>
</dbReference>
<dbReference type="PANTHER" id="PTHR31061:SF25">
    <property type="entry name" value="HEPARAN-ALPHA-GLUCOSAMINIDE N-ACETYLTRANSFERASE-LIKE PROTEIN (DUF1624)"/>
    <property type="match status" value="1"/>
</dbReference>
<feature type="transmembrane region" description="Helical" evidence="1">
    <location>
        <begin position="289"/>
        <end position="311"/>
    </location>
</feature>
<feature type="transmembrane region" description="Helical" evidence="1">
    <location>
        <begin position="180"/>
        <end position="200"/>
    </location>
</feature>
<evidence type="ECO:0000313" key="4">
    <source>
        <dbReference type="Proteomes" id="UP001141552"/>
    </source>
</evidence>
<dbReference type="PANTHER" id="PTHR31061">
    <property type="entry name" value="LD22376P"/>
    <property type="match status" value="1"/>
</dbReference>
<gene>
    <name evidence="3" type="ORF">Tsubulata_038385</name>
</gene>
<feature type="domain" description="Heparan-alpha-glucosaminide N-acetyltransferase catalytic" evidence="2">
    <location>
        <begin position="31"/>
        <end position="161"/>
    </location>
</feature>
<dbReference type="OrthoDB" id="2149840at2759"/>
<feature type="transmembrane region" description="Helical" evidence="1">
    <location>
        <begin position="141"/>
        <end position="159"/>
    </location>
</feature>
<organism evidence="3 4">
    <name type="scientific">Turnera subulata</name>
    <dbReference type="NCBI Taxonomy" id="218843"/>
    <lineage>
        <taxon>Eukaryota</taxon>
        <taxon>Viridiplantae</taxon>
        <taxon>Streptophyta</taxon>
        <taxon>Embryophyta</taxon>
        <taxon>Tracheophyta</taxon>
        <taxon>Spermatophyta</taxon>
        <taxon>Magnoliopsida</taxon>
        <taxon>eudicotyledons</taxon>
        <taxon>Gunneridae</taxon>
        <taxon>Pentapetalae</taxon>
        <taxon>rosids</taxon>
        <taxon>fabids</taxon>
        <taxon>Malpighiales</taxon>
        <taxon>Passifloraceae</taxon>
        <taxon>Turnera</taxon>
    </lineage>
</organism>
<evidence type="ECO:0000313" key="3">
    <source>
        <dbReference type="EMBL" id="KAJ4845121.1"/>
    </source>
</evidence>
<accession>A0A9Q0GAX8</accession>
<reference evidence="3" key="1">
    <citation type="submission" date="2022-02" db="EMBL/GenBank/DDBJ databases">
        <authorList>
            <person name="Henning P.M."/>
            <person name="McCubbin A.G."/>
            <person name="Shore J.S."/>
        </authorList>
    </citation>
    <scope>NUCLEOTIDE SEQUENCE</scope>
    <source>
        <strain evidence="3">F60SS</strain>
        <tissue evidence="3">Leaves</tissue>
    </source>
</reference>
<comment type="caution">
    <text evidence="3">The sequence shown here is derived from an EMBL/GenBank/DDBJ whole genome shotgun (WGS) entry which is preliminary data.</text>
</comment>
<feature type="transmembrane region" description="Helical" evidence="1">
    <location>
        <begin position="102"/>
        <end position="121"/>
    </location>
</feature>
<feature type="transmembrane region" description="Helical" evidence="1">
    <location>
        <begin position="32"/>
        <end position="49"/>
    </location>
</feature>
<reference evidence="3" key="2">
    <citation type="journal article" date="2023" name="Plants (Basel)">
        <title>Annotation of the Turnera subulata (Passifloraceae) Draft Genome Reveals the S-Locus Evolved after the Divergence of Turneroideae from Passifloroideae in a Stepwise Manner.</title>
        <authorList>
            <person name="Henning P.M."/>
            <person name="Roalson E.H."/>
            <person name="Mir W."/>
            <person name="McCubbin A.G."/>
            <person name="Shore J.S."/>
        </authorList>
    </citation>
    <scope>NUCLEOTIDE SEQUENCE</scope>
    <source>
        <strain evidence="3">F60SS</strain>
    </source>
</reference>
<keyword evidence="1" id="KW-0472">Membrane</keyword>
<proteinExistence type="predicted"/>
<keyword evidence="4" id="KW-1185">Reference proteome</keyword>
<evidence type="ECO:0000259" key="2">
    <source>
        <dbReference type="Pfam" id="PF07786"/>
    </source>
</evidence>
<evidence type="ECO:0000256" key="1">
    <source>
        <dbReference type="SAM" id="Phobius"/>
    </source>
</evidence>
<sequence length="374" mass="42464">MAEIKADTTQESRLTIAEADALNQRPDPKKRIASLDIFRGLTVALMILVDNAGGEWPKMGHAPWNGCNLADFVMPFFLFIVGMAIPLAFKRRNSREQAVKRIIFRTLKLLFWGLLLQGGYSHAPDKLSYGVDMTRIRWCGILQRIAFAYLIMALVEIFTKANEFKDLPTGSLSIFRFYCWQWLAGACVLLVYLAALYGTYVPHWQYEVQNTDSSDYGKIFTVECGVRGKLDPPCNAVGFIDRKILGINHMYQHPAWRRTKACTANSPHEGPLRLSAPSWCQAPFEPEGILSYICVTSGTAALVFSAIYVLVDIWGLKWMFLPLAWIGMNAMLVYVMAAEGIFAAFINGWYYDYPHNTLVRYLALPFSHYLYFLL</sequence>
<dbReference type="Proteomes" id="UP001141552">
    <property type="component" value="Unassembled WGS sequence"/>
</dbReference>
<keyword evidence="1" id="KW-1133">Transmembrane helix</keyword>
<dbReference type="Pfam" id="PF07786">
    <property type="entry name" value="HGSNAT_cat"/>
    <property type="match status" value="1"/>
</dbReference>
<dbReference type="AlphaFoldDB" id="A0A9Q0GAX8"/>
<name>A0A9Q0GAX8_9ROSI</name>
<feature type="transmembrane region" description="Helical" evidence="1">
    <location>
        <begin position="69"/>
        <end position="90"/>
    </location>
</feature>